<evidence type="ECO:0000259" key="11">
    <source>
        <dbReference type="Pfam" id="PF14306"/>
    </source>
</evidence>
<dbReference type="InterPro" id="IPR027417">
    <property type="entry name" value="P-loop_NTPase"/>
</dbReference>
<dbReference type="GO" id="GO:0004781">
    <property type="term" value="F:sulfate adenylyltransferase (ATP) activity"/>
    <property type="evidence" value="ECO:0007669"/>
    <property type="project" value="UniProtKB-EC"/>
</dbReference>
<dbReference type="SUPFAM" id="SSF88697">
    <property type="entry name" value="PUA domain-like"/>
    <property type="match status" value="1"/>
</dbReference>
<comment type="catalytic activity">
    <reaction evidence="1 8">
        <text>adenosine 5'-phosphosulfate + ATP = 3'-phosphoadenylyl sulfate + ADP + H(+)</text>
        <dbReference type="Rhea" id="RHEA:24152"/>
        <dbReference type="ChEBI" id="CHEBI:15378"/>
        <dbReference type="ChEBI" id="CHEBI:30616"/>
        <dbReference type="ChEBI" id="CHEBI:58243"/>
        <dbReference type="ChEBI" id="CHEBI:58339"/>
        <dbReference type="ChEBI" id="CHEBI:456216"/>
        <dbReference type="EC" id="2.7.1.25"/>
    </reaction>
</comment>
<comment type="caution">
    <text evidence="8">Lacks conserved residue(s) required for the propagation of feature annotation.</text>
</comment>
<comment type="similarity">
    <text evidence="8">Belongs to the APS kinase family.</text>
</comment>
<dbReference type="Proteomes" id="UP000603434">
    <property type="component" value="Unassembled WGS sequence"/>
</dbReference>
<dbReference type="NCBIfam" id="TIGR00339">
    <property type="entry name" value="sopT"/>
    <property type="match status" value="1"/>
</dbReference>
<dbReference type="GO" id="GO:0004020">
    <property type="term" value="F:adenylylsulfate kinase activity"/>
    <property type="evidence" value="ECO:0007669"/>
    <property type="project" value="UniProtKB-UniRule"/>
</dbReference>
<dbReference type="GO" id="GO:0010134">
    <property type="term" value="P:sulfate assimilation via adenylyl sulfate reduction"/>
    <property type="evidence" value="ECO:0007669"/>
    <property type="project" value="TreeGrafter"/>
</dbReference>
<feature type="domain" description="APS kinase" evidence="9">
    <location>
        <begin position="396"/>
        <end position="548"/>
    </location>
</feature>
<keyword evidence="5 8" id="KW-0547">Nucleotide-binding</keyword>
<dbReference type="NCBIfam" id="TIGR00455">
    <property type="entry name" value="apsK"/>
    <property type="match status" value="1"/>
</dbReference>
<dbReference type="EMBL" id="JACNJH010000211">
    <property type="protein sequence ID" value="MBC8362696.1"/>
    <property type="molecule type" value="Genomic_DNA"/>
</dbReference>
<keyword evidence="6 8" id="KW-0067">ATP-binding</keyword>
<dbReference type="InterPro" id="IPR015947">
    <property type="entry name" value="PUA-like_sf"/>
</dbReference>
<dbReference type="FunFam" id="3.40.50.300:FF:000802">
    <property type="entry name" value="Sulfate adenylyltransferase"/>
    <property type="match status" value="1"/>
</dbReference>
<comment type="pathway">
    <text evidence="2 8">Sulfur metabolism; hydrogen sulfide biosynthesis; sulfite from sulfate: step 2/3.</text>
</comment>
<dbReference type="InterPro" id="IPR002891">
    <property type="entry name" value="APS"/>
</dbReference>
<dbReference type="SUPFAM" id="SSF52540">
    <property type="entry name" value="P-loop containing nucleoside triphosphate hydrolases"/>
    <property type="match status" value="1"/>
</dbReference>
<evidence type="ECO:0000256" key="1">
    <source>
        <dbReference type="ARBA" id="ARBA00001823"/>
    </source>
</evidence>
<dbReference type="InterPro" id="IPR025980">
    <property type="entry name" value="ATP-Sase_PUA-like_dom"/>
</dbReference>
<keyword evidence="8" id="KW-0597">Phosphoprotein</keyword>
<organism evidence="12 13">
    <name type="scientific">Candidatus Desulfatibia profunda</name>
    <dbReference type="NCBI Taxonomy" id="2841695"/>
    <lineage>
        <taxon>Bacteria</taxon>
        <taxon>Pseudomonadati</taxon>
        <taxon>Thermodesulfobacteriota</taxon>
        <taxon>Desulfobacteria</taxon>
        <taxon>Desulfobacterales</taxon>
        <taxon>Desulfobacterales incertae sedis</taxon>
        <taxon>Candidatus Desulfatibia</taxon>
    </lineage>
</organism>
<proteinExistence type="inferred from homology"/>
<comment type="caution">
    <text evidence="12">The sequence shown here is derived from an EMBL/GenBank/DDBJ whole genome shotgun (WGS) entry which is preliminary data.</text>
</comment>
<dbReference type="UniPathway" id="UPA00140">
    <property type="reaction ID" value="UER00205"/>
</dbReference>
<dbReference type="InterPro" id="IPR014729">
    <property type="entry name" value="Rossmann-like_a/b/a_fold"/>
</dbReference>
<reference evidence="12 13" key="1">
    <citation type="submission" date="2020-08" db="EMBL/GenBank/DDBJ databases">
        <title>Bridging the membrane lipid divide: bacteria of the FCB group superphylum have the potential to synthesize archaeal ether lipids.</title>
        <authorList>
            <person name="Villanueva L."/>
            <person name="Von Meijenfeldt F.A.B."/>
            <person name="Westbye A.B."/>
            <person name="Yadav S."/>
            <person name="Hopmans E.C."/>
            <person name="Dutilh B.E."/>
            <person name="Sinninghe Damste J.S."/>
        </authorList>
    </citation>
    <scope>NUCLEOTIDE SEQUENCE [LARGE SCALE GENOMIC DNA]</scope>
    <source>
        <strain evidence="12">NIOZ-UU30</strain>
    </source>
</reference>
<dbReference type="Pfam" id="PF01583">
    <property type="entry name" value="APS_kinase"/>
    <property type="match status" value="1"/>
</dbReference>
<dbReference type="GO" id="GO:0019379">
    <property type="term" value="P:sulfate assimilation, phosphoadenylyl sulfate reduction by phosphoadenylyl-sulfate reductase (thioredoxin)"/>
    <property type="evidence" value="ECO:0007669"/>
    <property type="project" value="TreeGrafter"/>
</dbReference>
<dbReference type="InterPro" id="IPR024951">
    <property type="entry name" value="Sulfurylase_cat_dom"/>
</dbReference>
<accession>A0A8J6NT04</accession>
<evidence type="ECO:0000256" key="4">
    <source>
        <dbReference type="ARBA" id="ARBA00022695"/>
    </source>
</evidence>
<gene>
    <name evidence="8" type="primary">cysC</name>
    <name evidence="12" type="ORF">H8E23_15030</name>
</gene>
<name>A0A8J6NT04_9BACT</name>
<evidence type="ECO:0000313" key="13">
    <source>
        <dbReference type="Proteomes" id="UP000603434"/>
    </source>
</evidence>
<feature type="domain" description="ATP-sulfurylase PUA-like" evidence="11">
    <location>
        <begin position="8"/>
        <end position="165"/>
    </location>
</feature>
<dbReference type="EC" id="2.7.1.25" evidence="8"/>
<evidence type="ECO:0000259" key="9">
    <source>
        <dbReference type="Pfam" id="PF01583"/>
    </source>
</evidence>
<dbReference type="InterPro" id="IPR002650">
    <property type="entry name" value="Sulphate_adenylyltransferase"/>
</dbReference>
<dbReference type="NCBIfam" id="NF004040">
    <property type="entry name" value="PRK05537.1"/>
    <property type="match status" value="1"/>
</dbReference>
<dbReference type="HAMAP" id="MF_00065">
    <property type="entry name" value="Adenylyl_sulf_kinase"/>
    <property type="match status" value="1"/>
</dbReference>
<evidence type="ECO:0000256" key="7">
    <source>
        <dbReference type="ARBA" id="ARBA00049370"/>
    </source>
</evidence>
<dbReference type="SUPFAM" id="SSF52374">
    <property type="entry name" value="Nucleotidylyl transferase"/>
    <property type="match status" value="1"/>
</dbReference>
<keyword evidence="3 8" id="KW-0808">Transferase</keyword>
<dbReference type="Pfam" id="PF01747">
    <property type="entry name" value="ATP-sulfurylase"/>
    <property type="match status" value="1"/>
</dbReference>
<comment type="catalytic activity">
    <reaction evidence="7">
        <text>sulfate + ATP + H(+) = adenosine 5'-phosphosulfate + diphosphate</text>
        <dbReference type="Rhea" id="RHEA:18133"/>
        <dbReference type="ChEBI" id="CHEBI:15378"/>
        <dbReference type="ChEBI" id="CHEBI:16189"/>
        <dbReference type="ChEBI" id="CHEBI:30616"/>
        <dbReference type="ChEBI" id="CHEBI:33019"/>
        <dbReference type="ChEBI" id="CHEBI:58243"/>
        <dbReference type="EC" id="2.7.7.4"/>
    </reaction>
</comment>
<evidence type="ECO:0000313" key="12">
    <source>
        <dbReference type="EMBL" id="MBC8362696.1"/>
    </source>
</evidence>
<feature type="binding site" evidence="8">
    <location>
        <begin position="404"/>
        <end position="411"/>
    </location>
    <ligand>
        <name>ATP</name>
        <dbReference type="ChEBI" id="CHEBI:30616"/>
    </ligand>
</feature>
<protein>
    <recommendedName>
        <fullName evidence="8">Adenylyl-sulfate kinase</fullName>
        <ecNumber evidence="8">2.7.1.25</ecNumber>
    </recommendedName>
    <alternativeName>
        <fullName evidence="8">APS kinase</fullName>
    </alternativeName>
    <alternativeName>
        <fullName evidence="8">ATP adenosine-5'-phosphosulfate 3'-phosphotransferase</fullName>
    </alternativeName>
    <alternativeName>
        <fullName evidence="8">Adenosine-5'-phosphosulfate kinase</fullName>
    </alternativeName>
</protein>
<evidence type="ECO:0000256" key="2">
    <source>
        <dbReference type="ARBA" id="ARBA00004806"/>
    </source>
</evidence>
<dbReference type="PANTHER" id="PTHR42700:SF1">
    <property type="entry name" value="SULFATE ADENYLYLTRANSFERASE"/>
    <property type="match status" value="1"/>
</dbReference>
<dbReference type="CDD" id="cd00517">
    <property type="entry name" value="ATPS"/>
    <property type="match status" value="1"/>
</dbReference>
<evidence type="ECO:0000256" key="8">
    <source>
        <dbReference type="HAMAP-Rule" id="MF_00065"/>
    </source>
</evidence>
<dbReference type="Gene3D" id="3.40.50.620">
    <property type="entry name" value="HUPs"/>
    <property type="match status" value="1"/>
</dbReference>
<dbReference type="InterPro" id="IPR050512">
    <property type="entry name" value="Sulf_AdTrans/APS_kinase"/>
</dbReference>
<sequence>MKGAALVEPHGGSLLNLLVDEARSALLKDIALNLPDITLNDRQLCDLELLATGAFSPLEGFMTRSDYESVLDRMRLQSGILWPIPVCLGVSEIKGRTLEAGQSVTLRDPEGFLLAVMHIEDIWPVTREKEASQIYGTSDRAHQGVRYLFDTEGDLYIGGKLEVLSLPLHFDFKQLRRSPQEVRSIYDKLGWQRVVAFQTRHPIQRPQFEMTVMAMRQAKANLLLLPVAGMTKPGDFDHYTRVRCYRAVTHHYPPDSFVLNLLPLSMRLAGTRDALLHMIILKNYGCTHFIIGPDHASPGTDAGGRPFYESDAARKLAETYSQEIGVAIVPFEELVYLPFEDEYRTANQVPEGTQTISFSSSDIRERIKTGRRIPEWATFPEVVAELRKAYPSPRQQGFTVFMTGLSGAGKSTIAKVLYARFLEMGDRPVTLLDGDIVRQNLSSQLTFSKEHRDINVRRIGFVASEITKNRGIAICAPIAPYNETRAEIRKIIETYGGFFEIHVSTPVEVCEKRDRKGMYAKARAGLIKGFTGVDDPYEIPEAPELRINTADLTPDEAAQETLLLLGQRGYI</sequence>
<dbReference type="CDD" id="cd02027">
    <property type="entry name" value="APSK"/>
    <property type="match status" value="1"/>
</dbReference>
<dbReference type="Gene3D" id="3.40.50.300">
    <property type="entry name" value="P-loop containing nucleotide triphosphate hydrolases"/>
    <property type="match status" value="1"/>
</dbReference>
<dbReference type="InterPro" id="IPR059117">
    <property type="entry name" value="APS_kinase_dom"/>
</dbReference>
<evidence type="ECO:0000256" key="3">
    <source>
        <dbReference type="ARBA" id="ARBA00022679"/>
    </source>
</evidence>
<evidence type="ECO:0000256" key="6">
    <source>
        <dbReference type="ARBA" id="ARBA00022840"/>
    </source>
</evidence>
<dbReference type="Gene3D" id="3.10.400.10">
    <property type="entry name" value="Sulfate adenylyltransferase"/>
    <property type="match status" value="1"/>
</dbReference>
<comment type="function">
    <text evidence="8">Catalyzes the synthesis of activated sulfate.</text>
</comment>
<dbReference type="GO" id="GO:0070814">
    <property type="term" value="P:hydrogen sulfide biosynthetic process"/>
    <property type="evidence" value="ECO:0007669"/>
    <property type="project" value="UniProtKB-UniRule"/>
</dbReference>
<dbReference type="AlphaFoldDB" id="A0A8J6NT04"/>
<feature type="domain" description="Sulphate adenylyltransferase catalytic" evidence="10">
    <location>
        <begin position="174"/>
        <end position="388"/>
    </location>
</feature>
<evidence type="ECO:0000256" key="5">
    <source>
        <dbReference type="ARBA" id="ARBA00022741"/>
    </source>
</evidence>
<keyword evidence="4 12" id="KW-0548">Nucleotidyltransferase</keyword>
<dbReference type="GO" id="GO:0005737">
    <property type="term" value="C:cytoplasm"/>
    <property type="evidence" value="ECO:0007669"/>
    <property type="project" value="TreeGrafter"/>
</dbReference>
<dbReference type="PANTHER" id="PTHR42700">
    <property type="entry name" value="SULFATE ADENYLYLTRANSFERASE"/>
    <property type="match status" value="1"/>
</dbReference>
<keyword evidence="8 12" id="KW-0418">Kinase</keyword>
<evidence type="ECO:0000259" key="10">
    <source>
        <dbReference type="Pfam" id="PF01747"/>
    </source>
</evidence>
<dbReference type="Pfam" id="PF14306">
    <property type="entry name" value="PUA_2"/>
    <property type="match status" value="1"/>
</dbReference>
<dbReference type="GO" id="GO:0005524">
    <property type="term" value="F:ATP binding"/>
    <property type="evidence" value="ECO:0007669"/>
    <property type="project" value="UniProtKB-UniRule"/>
</dbReference>